<dbReference type="KEGG" id="mpof:MPOR_46220"/>
<reference evidence="1 2" key="1">
    <citation type="journal article" date="2019" name="Emerg. Microbes Infect.">
        <title>Comprehensive subspecies identification of 175 nontuberculous mycobacteria species based on 7547 genomic profiles.</title>
        <authorList>
            <person name="Matsumoto Y."/>
            <person name="Kinjo T."/>
            <person name="Motooka D."/>
            <person name="Nabeya D."/>
            <person name="Jung N."/>
            <person name="Uechi K."/>
            <person name="Horii T."/>
            <person name="Iida T."/>
            <person name="Fujita J."/>
            <person name="Nakamura S."/>
        </authorList>
    </citation>
    <scope>NUCLEOTIDE SEQUENCE [LARGE SCALE GENOMIC DNA]</scope>
    <source>
        <strain evidence="1 2">JCM 12603</strain>
    </source>
</reference>
<evidence type="ECO:0000313" key="1">
    <source>
        <dbReference type="EMBL" id="BBX53596.1"/>
    </source>
</evidence>
<dbReference type="Proteomes" id="UP000466785">
    <property type="component" value="Chromosome"/>
</dbReference>
<gene>
    <name evidence="1" type="ORF">MPOR_46220</name>
</gene>
<dbReference type="EMBL" id="AP022570">
    <property type="protein sequence ID" value="BBX53596.1"/>
    <property type="molecule type" value="Genomic_DNA"/>
</dbReference>
<evidence type="ECO:0008006" key="3">
    <source>
        <dbReference type="Google" id="ProtNLM"/>
    </source>
</evidence>
<organism evidence="1 2">
    <name type="scientific">Mycolicibacterium poriferae</name>
    <dbReference type="NCBI Taxonomy" id="39694"/>
    <lineage>
        <taxon>Bacteria</taxon>
        <taxon>Bacillati</taxon>
        <taxon>Actinomycetota</taxon>
        <taxon>Actinomycetes</taxon>
        <taxon>Mycobacteriales</taxon>
        <taxon>Mycobacteriaceae</taxon>
        <taxon>Mycolicibacterium</taxon>
    </lineage>
</organism>
<proteinExistence type="predicted"/>
<sequence>MDDSHKCEGVGMKRVVATLFGAVMTAVALASPAQAIPEQGTPEFEAYMQGLQRNGYNLNPDTAWRVAHQACVGGIPGYIGLELAAQGVIGPGAQDRVMDVARKYACPVQ</sequence>
<name>A0A6N4VD52_9MYCO</name>
<accession>A0A6N4VD52</accession>
<keyword evidence="2" id="KW-1185">Reference proteome</keyword>
<protein>
    <recommendedName>
        <fullName evidence="3">DUF732 domain-containing protein</fullName>
    </recommendedName>
</protein>
<dbReference type="AlphaFoldDB" id="A0A6N4VD52"/>
<evidence type="ECO:0000313" key="2">
    <source>
        <dbReference type="Proteomes" id="UP000466785"/>
    </source>
</evidence>